<feature type="compositionally biased region" description="Polar residues" evidence="1">
    <location>
        <begin position="663"/>
        <end position="676"/>
    </location>
</feature>
<evidence type="ECO:0000313" key="3">
    <source>
        <dbReference type="Proteomes" id="UP001189429"/>
    </source>
</evidence>
<accession>A0ABN9S8S2</accession>
<feature type="compositionally biased region" description="Basic and acidic residues" evidence="1">
    <location>
        <begin position="708"/>
        <end position="718"/>
    </location>
</feature>
<keyword evidence="3" id="KW-1185">Reference proteome</keyword>
<reference evidence="2" key="1">
    <citation type="submission" date="2023-10" db="EMBL/GenBank/DDBJ databases">
        <authorList>
            <person name="Chen Y."/>
            <person name="Shah S."/>
            <person name="Dougan E. K."/>
            <person name="Thang M."/>
            <person name="Chan C."/>
        </authorList>
    </citation>
    <scope>NUCLEOTIDE SEQUENCE [LARGE SCALE GENOMIC DNA]</scope>
</reference>
<feature type="region of interest" description="Disordered" evidence="1">
    <location>
        <begin position="69"/>
        <end position="90"/>
    </location>
</feature>
<feature type="non-terminal residue" evidence="2">
    <location>
        <position position="1"/>
    </location>
</feature>
<proteinExistence type="predicted"/>
<evidence type="ECO:0000256" key="1">
    <source>
        <dbReference type="SAM" id="MobiDB-lite"/>
    </source>
</evidence>
<evidence type="ECO:0000313" key="2">
    <source>
        <dbReference type="EMBL" id="CAK0827625.1"/>
    </source>
</evidence>
<feature type="region of interest" description="Disordered" evidence="1">
    <location>
        <begin position="140"/>
        <end position="163"/>
    </location>
</feature>
<name>A0ABN9S8S2_9DINO</name>
<feature type="compositionally biased region" description="Polar residues" evidence="1">
    <location>
        <begin position="143"/>
        <end position="157"/>
    </location>
</feature>
<organism evidence="2 3">
    <name type="scientific">Prorocentrum cordatum</name>
    <dbReference type="NCBI Taxonomy" id="2364126"/>
    <lineage>
        <taxon>Eukaryota</taxon>
        <taxon>Sar</taxon>
        <taxon>Alveolata</taxon>
        <taxon>Dinophyceae</taxon>
        <taxon>Prorocentrales</taxon>
        <taxon>Prorocentraceae</taxon>
        <taxon>Prorocentrum</taxon>
    </lineage>
</organism>
<sequence length="729" mass="79204">GDVCEAKIFSFVLKWICDNGPQERAFARIRRTVESASAHLPQMSFKDMSNDWMFGQCRTRAARQTFTDELRPQPVQRDQPDHPCKKQTRPGGAWRAFCREKLLESGGRADFALWSVEYCTLPPEEKARLTEIGQLATVAGRSGASTHRSSFGATPSEASREAKRNKIMHDAIQKVDLNPAELVLQSVEGSIPSLEEALTSCRAVVRGRREKAQSTLEGDVTAIREFCEDKGKAPVSDVEGQLPLASVLKFVAVPASGKIRAVEPDFDIGVHLGRAVSWAVPKYKTSGICQALEAFNEWAHDFIRHDAAPTEQPGLRTKRALVDEGRLVVKFSGRPDGDDLDDDLFGFSLDAWLHVGMMHWSPYRPTFMTAKPVDALVELPPREDRVYIKTCFEFKSMFNALAFLLDCPRWTATWYVLEYSTRPVGDIAPHTVPVLPLAGYGVLPFWPPSAAAGGKGAAPAGPAGAPPAAPRAALEGGVVEADVEAVVDDEPVGGDADVIGDDGKSEAVSDELEDLTDELERAREAVPSEGERAAQRARLEHEAFDALEARDLRFHQRLKRIEEALGIRGHWLGPLGEANDDSAVVPHRSRAEDLTGDETETTYYDSDATLSFGEPTVWVSASVPGTPEYNVLSPKYAKAIPLPDIKPVAETYATIPLTGAIRDSSSTPLSGLPPNQSLAIGAAASSSSSTSSDAPLSSEPREVVLPLVHRDANGDRIGDWFTDSSSSSD</sequence>
<feature type="compositionally biased region" description="Low complexity" evidence="1">
    <location>
        <begin position="677"/>
        <end position="698"/>
    </location>
</feature>
<feature type="region of interest" description="Disordered" evidence="1">
    <location>
        <begin position="663"/>
        <end position="729"/>
    </location>
</feature>
<protein>
    <submittedName>
        <fullName evidence="2">Uncharacterized protein</fullName>
    </submittedName>
</protein>
<dbReference type="EMBL" id="CAUYUJ010009779">
    <property type="protein sequence ID" value="CAK0827625.1"/>
    <property type="molecule type" value="Genomic_DNA"/>
</dbReference>
<dbReference type="Proteomes" id="UP001189429">
    <property type="component" value="Unassembled WGS sequence"/>
</dbReference>
<feature type="region of interest" description="Disordered" evidence="1">
    <location>
        <begin position="491"/>
        <end position="510"/>
    </location>
</feature>
<gene>
    <name evidence="2" type="ORF">PCOR1329_LOCUS27121</name>
</gene>
<comment type="caution">
    <text evidence="2">The sequence shown here is derived from an EMBL/GenBank/DDBJ whole genome shotgun (WGS) entry which is preliminary data.</text>
</comment>